<dbReference type="InterPro" id="IPR048299">
    <property type="entry name" value="LtrB_central"/>
</dbReference>
<dbReference type="Pfam" id="PF20874">
    <property type="entry name" value="Relaxase_M"/>
    <property type="match status" value="1"/>
</dbReference>
<evidence type="ECO:0000259" key="3">
    <source>
        <dbReference type="Pfam" id="PF03432"/>
    </source>
</evidence>
<evidence type="ECO:0000256" key="1">
    <source>
        <dbReference type="SAM" id="Coils"/>
    </source>
</evidence>
<name>A0ABD5F3V8_ENTAV</name>
<evidence type="ECO:0000259" key="4">
    <source>
        <dbReference type="Pfam" id="PF20874"/>
    </source>
</evidence>
<evidence type="ECO:0000256" key="2">
    <source>
        <dbReference type="SAM" id="MobiDB-lite"/>
    </source>
</evidence>
<dbReference type="Proteomes" id="UP001264335">
    <property type="component" value="Unassembled WGS sequence"/>
</dbReference>
<reference evidence="5 6" key="1">
    <citation type="submission" date="2023-03" db="EMBL/GenBank/DDBJ databases">
        <authorList>
            <person name="Shen W."/>
            <person name="Cai J."/>
        </authorList>
    </citation>
    <scope>NUCLEOTIDE SEQUENCE [LARGE SCALE GENOMIC DNA]</scope>
    <source>
        <strain evidence="5 6">Y2</strain>
    </source>
</reference>
<dbReference type="InterPro" id="IPR005094">
    <property type="entry name" value="Endonuclease_MobA/VirD2"/>
</dbReference>
<dbReference type="RefSeq" id="WP_070503759.1">
    <property type="nucleotide sequence ID" value="NZ_CABGUH010000035.1"/>
</dbReference>
<feature type="coiled-coil region" evidence="1">
    <location>
        <begin position="682"/>
        <end position="719"/>
    </location>
</feature>
<proteinExistence type="predicted"/>
<dbReference type="Pfam" id="PF03432">
    <property type="entry name" value="Relaxase"/>
    <property type="match status" value="1"/>
</dbReference>
<protein>
    <submittedName>
        <fullName evidence="5">Relaxase/mobilization nuclease domain-containing protein</fullName>
    </submittedName>
</protein>
<feature type="domain" description="MobA/VirD2-like nuclease" evidence="3">
    <location>
        <begin position="19"/>
        <end position="158"/>
    </location>
</feature>
<evidence type="ECO:0000313" key="6">
    <source>
        <dbReference type="Proteomes" id="UP001264335"/>
    </source>
</evidence>
<sequence length="749" mass="86563">MAVTTIHQIKSTLNKAVSYITNPEKTNNGELVSSYNCQAQSASIEMEMTRGFSLDVRGDYKKVGGSEILAHHLIQSFSPDDEITPELAHELGKQLIDELTEGKFEYVISTHVDQEHIHNHIIFNSVSFYDLKKFRCQPYRTANKIKEISNRICAEHNLAISPKKEKLKDSYKNYSKRRKNTSYRSEIRKRLTMILNETTSWEAFEEKATALGIAVNSDGKHITFALEEEGQQRKTRGNKLDDMDTFTKEGISNRLTTNQELLDQLEKAIEDTFFASDSLKDFNYLLNQDYNITIKQNKDGSSDFLFNDVSDTRVKEVLLPDSFHLSNFENYFRTNYEFTKESSLDPINERYREKEKSVVVQQDTPITLLDEQIEKATKEGLLIRLETDETEGLFFIASNYVDVNENDGSYTIWLNDKFDYTIKDKSTLEDKNYTIKGEGIIRGLEIKQGLEPEKITVAGKNIQSISERGVSLSIPSANIERIFIPNEYVSIDQISQSVTVAIGKNWNYYGQEMQVENENDTKKRANQKFTGSQILSGLEKEVPLLDVYIQPKLAMLKRRSQRAHTDKLLATLNTIREEKIATPNQIQTQLAALTAQKVEIDTKISVIDEKIKNYNQVAKLLITYEKYLPIVTKLDEVSKLEKISMQKKYKNEIQQFRFAEKKLLATDNLRHDLTKEKIISMAKNQKTQRQRLVESYRFYEEKLDKLIAVQETIDSLSKQGIFDYSEIEKDNDERAQDQKTKSKRSEQER</sequence>
<feature type="region of interest" description="Disordered" evidence="2">
    <location>
        <begin position="727"/>
        <end position="749"/>
    </location>
</feature>
<organism evidence="5 6">
    <name type="scientific">Enterococcus avium</name>
    <name type="common">Streptococcus avium</name>
    <dbReference type="NCBI Taxonomy" id="33945"/>
    <lineage>
        <taxon>Bacteria</taxon>
        <taxon>Bacillati</taxon>
        <taxon>Bacillota</taxon>
        <taxon>Bacilli</taxon>
        <taxon>Lactobacillales</taxon>
        <taxon>Enterococcaceae</taxon>
        <taxon>Enterococcus</taxon>
    </lineage>
</organism>
<dbReference type="EMBL" id="JARPWY010000002">
    <property type="protein sequence ID" value="MDT2512896.1"/>
    <property type="molecule type" value="Genomic_DNA"/>
</dbReference>
<accession>A0ABD5F3V8</accession>
<feature type="domain" description="Group II intron-interrupted relaxase LtrB central" evidence="4">
    <location>
        <begin position="363"/>
        <end position="445"/>
    </location>
</feature>
<comment type="caution">
    <text evidence="5">The sequence shown here is derived from an EMBL/GenBank/DDBJ whole genome shotgun (WGS) entry which is preliminary data.</text>
</comment>
<gene>
    <name evidence="5" type="ORF">P7D79_01495</name>
</gene>
<dbReference type="AlphaFoldDB" id="A0ABD5F3V8"/>
<evidence type="ECO:0000313" key="5">
    <source>
        <dbReference type="EMBL" id="MDT2512896.1"/>
    </source>
</evidence>
<keyword evidence="1" id="KW-0175">Coiled coil</keyword>